<sequence>MSELKWDSAGERLYETGVDHGVLYIPDNMGEYSNGYAWNGLTSVSESPSGAESNPQYADNIKYLNLISAEEFGATIEAFTYPDEFSQCDGTALIGGVQIAQQTRKSFGFSYRTLIGNDLVGTDFGYKIHLVYGCQAAPSEKSRSTVNDSPEAATFSWELTTNPVPVAGINADTGKPYRPTAHVTVDSTKVSASALAALEEILYGTASEDPRMPAPEEVLELVGDALTEVTPMAATFDAPSDTVTIPSQAGVVYKIGGVPVVAGDRVITVETTVMAEAAIGYSFPDGVTTSWTFDPA</sequence>
<dbReference type="GeneID" id="55623492"/>
<protein>
    <submittedName>
        <fullName evidence="1">Major tail protein</fullName>
    </submittedName>
</protein>
<accession>A0A5P8D9B9</accession>
<keyword evidence="2" id="KW-1185">Reference proteome</keyword>
<gene>
    <name evidence="1" type="primary">22</name>
    <name evidence="1" type="ORF">SEA_TANIS_22</name>
</gene>
<evidence type="ECO:0000313" key="2">
    <source>
        <dbReference type="Proteomes" id="UP000326288"/>
    </source>
</evidence>
<evidence type="ECO:0000313" key="1">
    <source>
        <dbReference type="EMBL" id="QFP95596.1"/>
    </source>
</evidence>
<dbReference type="RefSeq" id="YP_009852856.1">
    <property type="nucleotide sequence ID" value="NC_048817.1"/>
</dbReference>
<dbReference type="Proteomes" id="UP000326288">
    <property type="component" value="Segment"/>
</dbReference>
<dbReference type="KEGG" id="vg:55623492"/>
<reference evidence="1 2" key="1">
    <citation type="submission" date="2019-08" db="EMBL/GenBank/DDBJ databases">
        <authorList>
            <person name="Kliewer B."/>
            <person name="Abdul Cader I."/>
            <person name="Barger N.T."/>
            <person name="Kapinos A.P."/>
            <person name="Panggabean A.F."/>
            <person name="Remijas L.E."/>
            <person name="Thai J."/>
            <person name="Torres N.C."/>
            <person name="Ngo R."/>
            <person name="Freise A.C."/>
            <person name="Moberg-Parker J."/>
            <person name="Garlena R.A."/>
            <person name="Russell D.A."/>
            <person name="Pope W.H."/>
            <person name="Jacobs-Sera D."/>
            <person name="Hatfull G.F."/>
        </authorList>
    </citation>
    <scope>NUCLEOTIDE SEQUENCE [LARGE SCALE GENOMIC DNA]</scope>
</reference>
<proteinExistence type="predicted"/>
<name>A0A5P8D9B9_9CAUD</name>
<organism evidence="1 2">
    <name type="scientific">Gordonia phage Tanis</name>
    <dbReference type="NCBI Taxonomy" id="2652415"/>
    <lineage>
        <taxon>Viruses</taxon>
        <taxon>Duplodnaviria</taxon>
        <taxon>Heunggongvirae</taxon>
        <taxon>Uroviricota</taxon>
        <taxon>Caudoviricetes</taxon>
        <taxon>Deejayvirinae</taxon>
        <taxon>Tanisvirus</taxon>
        <taxon>Tanisvirus tanis</taxon>
    </lineage>
</organism>
<dbReference type="EMBL" id="MN284904">
    <property type="protein sequence ID" value="QFP95596.1"/>
    <property type="molecule type" value="Genomic_DNA"/>
</dbReference>